<evidence type="ECO:0000313" key="2">
    <source>
        <dbReference type="EMBL" id="SVA53070.1"/>
    </source>
</evidence>
<evidence type="ECO:0000259" key="1">
    <source>
        <dbReference type="PROSITE" id="PS01031"/>
    </source>
</evidence>
<feature type="domain" description="SHSP" evidence="1">
    <location>
        <begin position="38"/>
        <end position="155"/>
    </location>
</feature>
<reference evidence="2" key="1">
    <citation type="submission" date="2018-05" db="EMBL/GenBank/DDBJ databases">
        <authorList>
            <person name="Lanie J.A."/>
            <person name="Ng W.-L."/>
            <person name="Kazmierczak K.M."/>
            <person name="Andrzejewski T.M."/>
            <person name="Davidsen T.M."/>
            <person name="Wayne K.J."/>
            <person name="Tettelin H."/>
            <person name="Glass J.I."/>
            <person name="Rusch D."/>
            <person name="Podicherti R."/>
            <person name="Tsui H.-C.T."/>
            <person name="Winkler M.E."/>
        </authorList>
    </citation>
    <scope>NUCLEOTIDE SEQUENCE</scope>
</reference>
<dbReference type="AlphaFoldDB" id="A0A381WKN3"/>
<name>A0A381WKN3_9ZZZZ</name>
<protein>
    <recommendedName>
        <fullName evidence="1">SHSP domain-containing protein</fullName>
    </recommendedName>
</protein>
<dbReference type="Gene3D" id="2.60.40.790">
    <property type="match status" value="1"/>
</dbReference>
<dbReference type="PROSITE" id="PS01031">
    <property type="entry name" value="SHSP"/>
    <property type="match status" value="1"/>
</dbReference>
<sequence>MTINKLPSIFNQLRPVSIGFDNIFDHFERLMEPEDFFRKPTAAFPFYNIVKTGDTTYNIEVALAGYTKKDIKVDYADNLLTIKSVKEEKGNYHKDDKGLKNGVIHQGIAKRYFSKVFTIANDVEIKGAELKDGLLKVSLNKILPEGKKPKTIEVK</sequence>
<proteinExistence type="predicted"/>
<dbReference type="EMBL" id="UINC01012110">
    <property type="protein sequence ID" value="SVA53070.1"/>
    <property type="molecule type" value="Genomic_DNA"/>
</dbReference>
<accession>A0A381WKN3</accession>
<dbReference type="InterPro" id="IPR002068">
    <property type="entry name" value="A-crystallin/Hsp20_dom"/>
</dbReference>
<dbReference type="Pfam" id="PF00011">
    <property type="entry name" value="HSP20"/>
    <property type="match status" value="1"/>
</dbReference>
<dbReference type="InterPro" id="IPR008978">
    <property type="entry name" value="HSP20-like_chaperone"/>
</dbReference>
<dbReference type="PANTHER" id="PTHR47062">
    <property type="match status" value="1"/>
</dbReference>
<dbReference type="PANTHER" id="PTHR47062:SF1">
    <property type="entry name" value="SMALL HEAT SHOCK PROTEIN IBPA"/>
    <property type="match status" value="1"/>
</dbReference>
<dbReference type="SUPFAM" id="SSF49764">
    <property type="entry name" value="HSP20-like chaperones"/>
    <property type="match status" value="1"/>
</dbReference>
<organism evidence="2">
    <name type="scientific">marine metagenome</name>
    <dbReference type="NCBI Taxonomy" id="408172"/>
    <lineage>
        <taxon>unclassified sequences</taxon>
        <taxon>metagenomes</taxon>
        <taxon>ecological metagenomes</taxon>
    </lineage>
</organism>
<gene>
    <name evidence="2" type="ORF">METZ01_LOCUS105924</name>
</gene>